<dbReference type="CDD" id="cd00293">
    <property type="entry name" value="USP-like"/>
    <property type="match status" value="1"/>
</dbReference>
<proteinExistence type="inferred from homology"/>
<sequence length="150" mass="15595">MYSHIVVGTDGSGTASRAVLHAIDLAALSGARLHIATAGRDSFVHFAVGGVGLPGTGELSPTTLSEELSAVVNEAATLAQERGVDCDTHTIVGDAVDAICNLAEKLNADLLVVGNRGMKGVQRYFWDSIPDAVSHKAPCSVLIVDTRDKK</sequence>
<dbReference type="InterPro" id="IPR014729">
    <property type="entry name" value="Rossmann-like_a/b/a_fold"/>
</dbReference>
<protein>
    <recommendedName>
        <fullName evidence="2">UspA domain-containing protein</fullName>
    </recommendedName>
</protein>
<dbReference type="Pfam" id="PF00582">
    <property type="entry name" value="Usp"/>
    <property type="match status" value="1"/>
</dbReference>
<dbReference type="InterPro" id="IPR006016">
    <property type="entry name" value="UspA"/>
</dbReference>
<comment type="caution">
    <text evidence="3">The sequence shown here is derived from an EMBL/GenBank/DDBJ whole genome shotgun (WGS) entry which is preliminary data.</text>
</comment>
<dbReference type="PANTHER" id="PTHR46268:SF15">
    <property type="entry name" value="UNIVERSAL STRESS PROTEIN HP_0031"/>
    <property type="match status" value="1"/>
</dbReference>
<dbReference type="EMBL" id="BART01010517">
    <property type="protein sequence ID" value="GAG89254.1"/>
    <property type="molecule type" value="Genomic_DNA"/>
</dbReference>
<evidence type="ECO:0000259" key="2">
    <source>
        <dbReference type="Pfam" id="PF00582"/>
    </source>
</evidence>
<evidence type="ECO:0000256" key="1">
    <source>
        <dbReference type="ARBA" id="ARBA00008791"/>
    </source>
</evidence>
<feature type="domain" description="UspA" evidence="2">
    <location>
        <begin position="1"/>
        <end position="144"/>
    </location>
</feature>
<dbReference type="Gene3D" id="3.40.50.620">
    <property type="entry name" value="HUPs"/>
    <property type="match status" value="1"/>
</dbReference>
<dbReference type="AlphaFoldDB" id="X1B0K8"/>
<dbReference type="InterPro" id="IPR006015">
    <property type="entry name" value="Universal_stress_UspA"/>
</dbReference>
<gene>
    <name evidence="3" type="ORF">S01H4_22828</name>
</gene>
<reference evidence="3" key="1">
    <citation type="journal article" date="2014" name="Front. Microbiol.">
        <title>High frequency of phylogenetically diverse reductive dehalogenase-homologous genes in deep subseafloor sedimentary metagenomes.</title>
        <authorList>
            <person name="Kawai M."/>
            <person name="Futagami T."/>
            <person name="Toyoda A."/>
            <person name="Takaki Y."/>
            <person name="Nishi S."/>
            <person name="Hori S."/>
            <person name="Arai W."/>
            <person name="Tsubouchi T."/>
            <person name="Morono Y."/>
            <person name="Uchiyama I."/>
            <person name="Ito T."/>
            <person name="Fujiyama A."/>
            <person name="Inagaki F."/>
            <person name="Takami H."/>
        </authorList>
    </citation>
    <scope>NUCLEOTIDE SEQUENCE</scope>
    <source>
        <strain evidence="3">Expedition CK06-06</strain>
    </source>
</reference>
<dbReference type="PANTHER" id="PTHR46268">
    <property type="entry name" value="STRESS RESPONSE PROTEIN NHAX"/>
    <property type="match status" value="1"/>
</dbReference>
<comment type="similarity">
    <text evidence="1">Belongs to the universal stress protein A family.</text>
</comment>
<dbReference type="PRINTS" id="PR01438">
    <property type="entry name" value="UNVRSLSTRESS"/>
</dbReference>
<accession>X1B0K8</accession>
<name>X1B0K8_9ZZZZ</name>
<dbReference type="SUPFAM" id="SSF52402">
    <property type="entry name" value="Adenine nucleotide alpha hydrolases-like"/>
    <property type="match status" value="1"/>
</dbReference>
<evidence type="ECO:0000313" key="3">
    <source>
        <dbReference type="EMBL" id="GAG89254.1"/>
    </source>
</evidence>
<organism evidence="3">
    <name type="scientific">marine sediment metagenome</name>
    <dbReference type="NCBI Taxonomy" id="412755"/>
    <lineage>
        <taxon>unclassified sequences</taxon>
        <taxon>metagenomes</taxon>
        <taxon>ecological metagenomes</taxon>
    </lineage>
</organism>